<sequence length="93" mass="10520">MNEAERINACASESPAGAVEIMQKKDKMASILTPDWVGIECIRSLFIQKYWATASARFTTTFVNNPFGHKCAVCDRLWFLRSLKPTKGNTYRS</sequence>
<accession>A0A8X6H404</accession>
<organism evidence="1 2">
    <name type="scientific">Trichonephila clavata</name>
    <name type="common">Joro spider</name>
    <name type="synonym">Nephila clavata</name>
    <dbReference type="NCBI Taxonomy" id="2740835"/>
    <lineage>
        <taxon>Eukaryota</taxon>
        <taxon>Metazoa</taxon>
        <taxon>Ecdysozoa</taxon>
        <taxon>Arthropoda</taxon>
        <taxon>Chelicerata</taxon>
        <taxon>Arachnida</taxon>
        <taxon>Araneae</taxon>
        <taxon>Araneomorphae</taxon>
        <taxon>Entelegynae</taxon>
        <taxon>Araneoidea</taxon>
        <taxon>Nephilidae</taxon>
        <taxon>Trichonephila</taxon>
    </lineage>
</organism>
<name>A0A8X6H404_TRICU</name>
<dbReference type="EMBL" id="BMAO01027412">
    <property type="protein sequence ID" value="GFR16573.1"/>
    <property type="molecule type" value="Genomic_DNA"/>
</dbReference>
<evidence type="ECO:0000313" key="1">
    <source>
        <dbReference type="EMBL" id="GFR16573.1"/>
    </source>
</evidence>
<protein>
    <submittedName>
        <fullName evidence="1">Uncharacterized protein</fullName>
    </submittedName>
</protein>
<dbReference type="OrthoDB" id="7448201at2759"/>
<keyword evidence="2" id="KW-1185">Reference proteome</keyword>
<dbReference type="Proteomes" id="UP000887116">
    <property type="component" value="Unassembled WGS sequence"/>
</dbReference>
<proteinExistence type="predicted"/>
<reference evidence="1" key="1">
    <citation type="submission" date="2020-07" db="EMBL/GenBank/DDBJ databases">
        <title>Multicomponent nature underlies the extraordinary mechanical properties of spider dragline silk.</title>
        <authorList>
            <person name="Kono N."/>
            <person name="Nakamura H."/>
            <person name="Mori M."/>
            <person name="Yoshida Y."/>
            <person name="Ohtoshi R."/>
            <person name="Malay A.D."/>
            <person name="Moran D.A.P."/>
            <person name="Tomita M."/>
            <person name="Numata K."/>
            <person name="Arakawa K."/>
        </authorList>
    </citation>
    <scope>NUCLEOTIDE SEQUENCE</scope>
</reference>
<evidence type="ECO:0000313" key="2">
    <source>
        <dbReference type="Proteomes" id="UP000887116"/>
    </source>
</evidence>
<gene>
    <name evidence="1" type="ORF">TNCT_278191</name>
</gene>
<comment type="caution">
    <text evidence="1">The sequence shown here is derived from an EMBL/GenBank/DDBJ whole genome shotgun (WGS) entry which is preliminary data.</text>
</comment>
<dbReference type="AlphaFoldDB" id="A0A8X6H404"/>